<feature type="region of interest" description="Disordered" evidence="9">
    <location>
        <begin position="133"/>
        <end position="203"/>
    </location>
</feature>
<evidence type="ECO:0000313" key="11">
    <source>
        <dbReference type="EMBL" id="KAJ3983258.1"/>
    </source>
</evidence>
<evidence type="ECO:0000259" key="10">
    <source>
        <dbReference type="PROSITE" id="PS00434"/>
    </source>
</evidence>
<dbReference type="GO" id="GO:0003700">
    <property type="term" value="F:DNA-binding transcription factor activity"/>
    <property type="evidence" value="ECO:0007669"/>
    <property type="project" value="InterPro"/>
</dbReference>
<keyword evidence="3" id="KW-0805">Transcription regulation</keyword>
<dbReference type="PANTHER" id="PTHR10015:SF427">
    <property type="entry name" value="HEAT SHOCK FACTOR PROTEIN"/>
    <property type="match status" value="1"/>
</dbReference>
<dbReference type="Gene3D" id="1.10.10.10">
    <property type="entry name" value="Winged helix-like DNA-binding domain superfamily/Winged helix DNA-binding domain"/>
    <property type="match status" value="1"/>
</dbReference>
<dbReference type="Proteomes" id="UP001163850">
    <property type="component" value="Unassembled WGS sequence"/>
</dbReference>
<name>A0AA38PXR3_9AGAR</name>
<feature type="region of interest" description="Disordered" evidence="9">
    <location>
        <begin position="1"/>
        <end position="84"/>
    </location>
</feature>
<feature type="compositionally biased region" description="Basic and acidic residues" evidence="9">
    <location>
        <begin position="1"/>
        <end position="10"/>
    </location>
</feature>
<feature type="compositionally biased region" description="Polar residues" evidence="9">
    <location>
        <begin position="525"/>
        <end position="544"/>
    </location>
</feature>
<dbReference type="Pfam" id="PF00447">
    <property type="entry name" value="HSF_DNA-bind"/>
    <property type="match status" value="1"/>
</dbReference>
<evidence type="ECO:0000256" key="9">
    <source>
        <dbReference type="SAM" id="MobiDB-lite"/>
    </source>
</evidence>
<keyword evidence="4 11" id="KW-0238">DNA-binding</keyword>
<keyword evidence="5" id="KW-0804">Transcription</keyword>
<organism evidence="11 12">
    <name type="scientific">Lentinula detonsa</name>
    <dbReference type="NCBI Taxonomy" id="2804962"/>
    <lineage>
        <taxon>Eukaryota</taxon>
        <taxon>Fungi</taxon>
        <taxon>Dikarya</taxon>
        <taxon>Basidiomycota</taxon>
        <taxon>Agaricomycotina</taxon>
        <taxon>Agaricomycetes</taxon>
        <taxon>Agaricomycetidae</taxon>
        <taxon>Agaricales</taxon>
        <taxon>Marasmiineae</taxon>
        <taxon>Omphalotaceae</taxon>
        <taxon>Lentinula</taxon>
    </lineage>
</organism>
<evidence type="ECO:0000256" key="1">
    <source>
        <dbReference type="ARBA" id="ARBA00004123"/>
    </source>
</evidence>
<dbReference type="PROSITE" id="PS00434">
    <property type="entry name" value="HSF_DOMAIN"/>
    <property type="match status" value="1"/>
</dbReference>
<comment type="subunit">
    <text evidence="7">Homotrimer. Homotrimerization increases the affinity of HSF1 to DNA. Interacts with transcriptional coregulator SSA1 on chromatin.</text>
</comment>
<feature type="compositionally biased region" description="Polar residues" evidence="9">
    <location>
        <begin position="462"/>
        <end position="482"/>
    </location>
</feature>
<sequence>MDSPYDEHPPHSLPPPAHLSHLSRNLSGLSMNPGSSATSASHPHHPDRPFGLRISTSVSNPGSHNPSPSVPPSRKRSFTSNPPSLPSLSTAVMVGNSMVSGSATTLLEEDISGRGMDLDLDYDKYDKYHEPKYEKYDPDLPPHSALTSAPPSALPISGSGSRGSITPSGGNSPIDGGGSGSGEEGTVSSAMGHSRMGSAHSGMLVGMGPMGKPMPTNNFVTKLYQMINDPKSAHFIAWTEPGTSFVVSNVGEFSRSILGSHFKHNNFSSFVRQLNMYGFHKINRTPRAQRTSSDAQTWEFSHHKFLRGRPDLLDEIKRKALLEGQGGVNVGLESVRARVELPGEVASQLGTMREDYRRVWEVLMAERRKNERLTGLLRTLWDVVGKGFPGSLDLVDASPDIITGSASMSAGPSTGTSIHTAVGGAGSGNSPSSPNIYITSPTATSGHRYPPPITALSHTHGPGTSSSVGHNFAFTSPGSSPTAPEFGTNIHQPYPHGHPHGPHGHQHHPSMGRAHSFHHLQSHNVSFDSSRSGSPIGVNGQSHPCSAPGTGERGSDMNLEMFDDLPSVGQSGDGMNSASSSSVSVNLTGSSGGDGHSPDESSTSGLSASHGDGPGDEPGSQSVTGRGSAKRQRMNVVDTAPPSAHGHDQDMLMSGAFGGMSGMNMLGSLNNPQMIGMNGNPASSDSLLSMENGMANMSNHPLNMSLSNASLSPPDNPKRFSTRARSDSAPLYHQQHMSTSASSSSVSLQGWGGVGRPRSGSGLGALGNPPHHVGGQYGGSHLHRGLTIPSISMPRAGLNGGGGMGVQTVPSNVQGQGR</sequence>
<feature type="compositionally biased region" description="Polar residues" evidence="9">
    <location>
        <begin position="436"/>
        <end position="445"/>
    </location>
</feature>
<evidence type="ECO:0000256" key="2">
    <source>
        <dbReference type="ARBA" id="ARBA00006403"/>
    </source>
</evidence>
<feature type="compositionally biased region" description="Polar residues" evidence="9">
    <location>
        <begin position="808"/>
        <end position="818"/>
    </location>
</feature>
<evidence type="ECO:0000256" key="4">
    <source>
        <dbReference type="ARBA" id="ARBA00023125"/>
    </source>
</evidence>
<feature type="region of interest" description="Disordered" evidence="9">
    <location>
        <begin position="794"/>
        <end position="818"/>
    </location>
</feature>
<comment type="similarity">
    <text evidence="2 8">Belongs to the HSF family.</text>
</comment>
<comment type="subcellular location">
    <subcellularLocation>
        <location evidence="1">Nucleus</location>
    </subcellularLocation>
</comment>
<protein>
    <submittedName>
        <fullName evidence="11">HSF-type DNA-binding-domain-containing protein</fullName>
    </submittedName>
</protein>
<feature type="compositionally biased region" description="Low complexity" evidence="9">
    <location>
        <begin position="738"/>
        <end position="747"/>
    </location>
</feature>
<evidence type="ECO:0000256" key="8">
    <source>
        <dbReference type="RuleBase" id="RU004020"/>
    </source>
</evidence>
<feature type="domain" description="HSF-type DNA-binding" evidence="10">
    <location>
        <begin position="258"/>
        <end position="282"/>
    </location>
</feature>
<proteinExistence type="inferred from homology"/>
<dbReference type="InterPro" id="IPR036388">
    <property type="entry name" value="WH-like_DNA-bd_sf"/>
</dbReference>
<dbReference type="FunFam" id="1.10.10.10:FF:000027">
    <property type="entry name" value="Heat shock transcription factor 1"/>
    <property type="match status" value="1"/>
</dbReference>
<reference evidence="11" key="1">
    <citation type="submission" date="2022-08" db="EMBL/GenBank/DDBJ databases">
        <authorList>
            <consortium name="DOE Joint Genome Institute"/>
            <person name="Min B."/>
            <person name="Riley R."/>
            <person name="Sierra-Patev S."/>
            <person name="Naranjo-Ortiz M."/>
            <person name="Looney B."/>
            <person name="Konkel Z."/>
            <person name="Slot J.C."/>
            <person name="Sakamoto Y."/>
            <person name="Steenwyk J.L."/>
            <person name="Rokas A."/>
            <person name="Carro J."/>
            <person name="Camarero S."/>
            <person name="Ferreira P."/>
            <person name="Molpeceres G."/>
            <person name="Ruiz-Duenas F.J."/>
            <person name="Serrano A."/>
            <person name="Henrissat B."/>
            <person name="Drula E."/>
            <person name="Hughes K.W."/>
            <person name="Mata J.L."/>
            <person name="Ishikawa N.K."/>
            <person name="Vargas-Isla R."/>
            <person name="Ushijima S."/>
            <person name="Smith C.A."/>
            <person name="Ahrendt S."/>
            <person name="Andreopoulos W."/>
            <person name="He G."/>
            <person name="Labutti K."/>
            <person name="Lipzen A."/>
            <person name="Ng V."/>
            <person name="Sandor L."/>
            <person name="Barry K."/>
            <person name="Martinez A.T."/>
            <person name="Xiao Y."/>
            <person name="Gibbons J.G."/>
            <person name="Terashima K."/>
            <person name="Hibbett D.S."/>
            <person name="Grigoriev I.V."/>
        </authorList>
    </citation>
    <scope>NUCLEOTIDE SEQUENCE</scope>
    <source>
        <strain evidence="11">TFB7829</strain>
    </source>
</reference>
<dbReference type="PRINTS" id="PR00056">
    <property type="entry name" value="HSFDOMAIN"/>
</dbReference>
<feature type="compositionally biased region" description="Basic residues" evidence="9">
    <location>
        <begin position="497"/>
        <end position="513"/>
    </location>
</feature>
<dbReference type="SMART" id="SM00415">
    <property type="entry name" value="HSF"/>
    <property type="match status" value="1"/>
</dbReference>
<dbReference type="SUPFAM" id="SSF46785">
    <property type="entry name" value="Winged helix' DNA-binding domain"/>
    <property type="match status" value="1"/>
</dbReference>
<dbReference type="AlphaFoldDB" id="A0AA38PXR3"/>
<feature type="region of interest" description="Disordered" evidence="9">
    <location>
        <begin position="525"/>
        <end position="653"/>
    </location>
</feature>
<evidence type="ECO:0000256" key="5">
    <source>
        <dbReference type="ARBA" id="ARBA00023163"/>
    </source>
</evidence>
<dbReference type="PANTHER" id="PTHR10015">
    <property type="entry name" value="HEAT SHOCK TRANSCRIPTION FACTOR"/>
    <property type="match status" value="1"/>
</dbReference>
<gene>
    <name evidence="11" type="ORF">F5890DRAFT_209705</name>
</gene>
<feature type="compositionally biased region" description="Gly residues" evidence="9">
    <location>
        <begin position="750"/>
        <end position="763"/>
    </location>
</feature>
<evidence type="ECO:0000256" key="3">
    <source>
        <dbReference type="ARBA" id="ARBA00023015"/>
    </source>
</evidence>
<dbReference type="InterPro" id="IPR036390">
    <property type="entry name" value="WH_DNA-bd_sf"/>
</dbReference>
<dbReference type="GO" id="GO:0043565">
    <property type="term" value="F:sequence-specific DNA binding"/>
    <property type="evidence" value="ECO:0007669"/>
    <property type="project" value="InterPro"/>
</dbReference>
<feature type="compositionally biased region" description="Low complexity" evidence="9">
    <location>
        <begin position="573"/>
        <end position="589"/>
    </location>
</feature>
<accession>A0AA38PXR3</accession>
<feature type="compositionally biased region" description="Polar residues" evidence="9">
    <location>
        <begin position="24"/>
        <end position="34"/>
    </location>
</feature>
<evidence type="ECO:0000313" key="12">
    <source>
        <dbReference type="Proteomes" id="UP001163850"/>
    </source>
</evidence>
<keyword evidence="6" id="KW-0539">Nucleus</keyword>
<dbReference type="EMBL" id="MU802028">
    <property type="protein sequence ID" value="KAJ3983258.1"/>
    <property type="molecule type" value="Genomic_DNA"/>
</dbReference>
<feature type="compositionally biased region" description="Polar residues" evidence="9">
    <location>
        <begin position="158"/>
        <end position="167"/>
    </location>
</feature>
<feature type="region of interest" description="Disordered" evidence="9">
    <location>
        <begin position="707"/>
        <end position="763"/>
    </location>
</feature>
<feature type="region of interest" description="Disordered" evidence="9">
    <location>
        <begin position="406"/>
        <end position="513"/>
    </location>
</feature>
<evidence type="ECO:0000256" key="7">
    <source>
        <dbReference type="ARBA" id="ARBA00062171"/>
    </source>
</evidence>
<dbReference type="InterPro" id="IPR000232">
    <property type="entry name" value="HSF_DNA-bd"/>
</dbReference>
<evidence type="ECO:0000256" key="6">
    <source>
        <dbReference type="ARBA" id="ARBA00023242"/>
    </source>
</evidence>
<comment type="caution">
    <text evidence="11">The sequence shown here is derived from an EMBL/GenBank/DDBJ whole genome shotgun (WGS) entry which is preliminary data.</text>
</comment>
<dbReference type="GO" id="GO:0005634">
    <property type="term" value="C:nucleus"/>
    <property type="evidence" value="ECO:0007669"/>
    <property type="project" value="UniProtKB-SubCell"/>
</dbReference>
<feature type="compositionally biased region" description="Polar residues" evidence="9">
    <location>
        <begin position="406"/>
        <end position="419"/>
    </location>
</feature>
<feature type="compositionally biased region" description="Polar residues" evidence="9">
    <location>
        <begin position="54"/>
        <end position="65"/>
    </location>
</feature>